<comment type="caution">
    <text evidence="2">The sequence shown here is derived from an EMBL/GenBank/DDBJ whole genome shotgun (WGS) entry which is preliminary data.</text>
</comment>
<feature type="compositionally biased region" description="Polar residues" evidence="1">
    <location>
        <begin position="38"/>
        <end position="50"/>
    </location>
</feature>
<evidence type="ECO:0000313" key="2">
    <source>
        <dbReference type="EMBL" id="KAK8601599.1"/>
    </source>
</evidence>
<keyword evidence="3" id="KW-1185">Reference proteome</keyword>
<evidence type="ECO:0000256" key="1">
    <source>
        <dbReference type="SAM" id="MobiDB-lite"/>
    </source>
</evidence>
<organism evidence="2 3">
    <name type="scientific">Hibiscus sabdariffa</name>
    <name type="common">roselle</name>
    <dbReference type="NCBI Taxonomy" id="183260"/>
    <lineage>
        <taxon>Eukaryota</taxon>
        <taxon>Viridiplantae</taxon>
        <taxon>Streptophyta</taxon>
        <taxon>Embryophyta</taxon>
        <taxon>Tracheophyta</taxon>
        <taxon>Spermatophyta</taxon>
        <taxon>Magnoliopsida</taxon>
        <taxon>eudicotyledons</taxon>
        <taxon>Gunneridae</taxon>
        <taxon>Pentapetalae</taxon>
        <taxon>rosids</taxon>
        <taxon>malvids</taxon>
        <taxon>Malvales</taxon>
        <taxon>Malvaceae</taxon>
        <taxon>Malvoideae</taxon>
        <taxon>Hibiscus</taxon>
    </lineage>
</organism>
<reference evidence="2 3" key="1">
    <citation type="journal article" date="2024" name="G3 (Bethesda)">
        <title>Genome assembly of Hibiscus sabdariffa L. provides insights into metabolisms of medicinal natural products.</title>
        <authorList>
            <person name="Kim T."/>
        </authorList>
    </citation>
    <scope>NUCLEOTIDE SEQUENCE [LARGE SCALE GENOMIC DNA]</scope>
    <source>
        <strain evidence="2">TK-2024</strain>
        <tissue evidence="2">Old leaves</tissue>
    </source>
</reference>
<proteinExistence type="predicted"/>
<name>A0ABR2GFC5_9ROSI</name>
<dbReference type="EMBL" id="JBBPBM010000001">
    <property type="protein sequence ID" value="KAK8601599.1"/>
    <property type="molecule type" value="Genomic_DNA"/>
</dbReference>
<protein>
    <submittedName>
        <fullName evidence="2">Uncharacterized protein</fullName>
    </submittedName>
</protein>
<sequence length="131" mass="13968">MEPIFDAVSGLYSIKPKLVSSVNRKSHFGLCPTSHNWSVGSSLRKNSSGASMGKKSTRSSPPRGLGLLPEMVATSLKKGSSKGGGPSVTTCPEYDEAKASLEVCDGLGIRFNADTMEILQRFVELENSSEE</sequence>
<feature type="region of interest" description="Disordered" evidence="1">
    <location>
        <begin position="38"/>
        <end position="67"/>
    </location>
</feature>
<dbReference type="Proteomes" id="UP001472677">
    <property type="component" value="Unassembled WGS sequence"/>
</dbReference>
<accession>A0ABR2GFC5</accession>
<evidence type="ECO:0000313" key="3">
    <source>
        <dbReference type="Proteomes" id="UP001472677"/>
    </source>
</evidence>
<gene>
    <name evidence="2" type="ORF">V6N12_051428</name>
</gene>